<dbReference type="STRING" id="1777138.AWB77_04785"/>
<reference evidence="2" key="1">
    <citation type="submission" date="2016-01" db="EMBL/GenBank/DDBJ databases">
        <authorList>
            <person name="Peeters C."/>
        </authorList>
    </citation>
    <scope>NUCLEOTIDE SEQUENCE</scope>
    <source>
        <strain evidence="2">LMG 29320</strain>
    </source>
</reference>
<evidence type="ECO:0000313" key="2">
    <source>
        <dbReference type="EMBL" id="SAK88457.1"/>
    </source>
</evidence>
<comment type="caution">
    <text evidence="2">The sequence shown here is derived from an EMBL/GenBank/DDBJ whole genome shotgun (WGS) entry which is preliminary data.</text>
</comment>
<accession>A0A158D3P6</accession>
<protein>
    <submittedName>
        <fullName evidence="2">Uncharacterized protein</fullName>
    </submittedName>
</protein>
<organism evidence="2 3">
    <name type="scientific">Caballeronia fortuita</name>
    <dbReference type="NCBI Taxonomy" id="1777138"/>
    <lineage>
        <taxon>Bacteria</taxon>
        <taxon>Pseudomonadati</taxon>
        <taxon>Pseudomonadota</taxon>
        <taxon>Betaproteobacteria</taxon>
        <taxon>Burkholderiales</taxon>
        <taxon>Burkholderiaceae</taxon>
        <taxon>Caballeronia</taxon>
    </lineage>
</organism>
<name>A0A158D3P6_9BURK</name>
<feature type="region of interest" description="Disordered" evidence="1">
    <location>
        <begin position="180"/>
        <end position="217"/>
    </location>
</feature>
<gene>
    <name evidence="2" type="ORF">AWB77_04785</name>
</gene>
<dbReference type="Proteomes" id="UP000054903">
    <property type="component" value="Unassembled WGS sequence"/>
</dbReference>
<keyword evidence="3" id="KW-1185">Reference proteome</keyword>
<evidence type="ECO:0000313" key="3">
    <source>
        <dbReference type="Proteomes" id="UP000054903"/>
    </source>
</evidence>
<dbReference type="OrthoDB" id="6873399at2"/>
<evidence type="ECO:0000256" key="1">
    <source>
        <dbReference type="SAM" id="MobiDB-lite"/>
    </source>
</evidence>
<dbReference type="AlphaFoldDB" id="A0A158D3P6"/>
<dbReference type="EMBL" id="FCNX02000013">
    <property type="protein sequence ID" value="SAK88457.1"/>
    <property type="molecule type" value="Genomic_DNA"/>
</dbReference>
<sequence>MATAAAGLCSTFRDKPMPDQTGRAQLRGVLLSILQSIPDVAVYSPGDWNVATPKLPAIKMRPAKERKQSNGRNGPTAFTTVAAFEIKAEVSAASGAAALLALETLGAEIEEAIFKSIPLRRIAQDFPFCDTETEVTADGSTHVGGLSILLGIEFVETFYPDINTQLLAMDVTADLTNVADPNGTYPNPPFPDAVTPAPRTQGPDGRAEGEVNVQFPQ</sequence>
<proteinExistence type="predicted"/>
<dbReference type="RefSeq" id="WP_157694912.1">
    <property type="nucleotide sequence ID" value="NZ_FCNX02000013.1"/>
</dbReference>